<dbReference type="InterPro" id="IPR036705">
    <property type="entry name" value="Ribosyl_crysJ1_sf"/>
</dbReference>
<dbReference type="GO" id="GO:0016787">
    <property type="term" value="F:hydrolase activity"/>
    <property type="evidence" value="ECO:0007669"/>
    <property type="project" value="UniProtKB-KW"/>
</dbReference>
<dbReference type="RefSeq" id="WP_184305092.1">
    <property type="nucleotide sequence ID" value="NZ_JACHXU010000007.1"/>
</dbReference>
<feature type="binding site" evidence="1">
    <location>
        <position position="36"/>
    </location>
    <ligand>
        <name>Mg(2+)</name>
        <dbReference type="ChEBI" id="CHEBI:18420"/>
        <label>1</label>
    </ligand>
</feature>
<accession>A0A7W5DY73</accession>
<feature type="binding site" evidence="1">
    <location>
        <position position="211"/>
    </location>
    <ligand>
        <name>Mg(2+)</name>
        <dbReference type="ChEBI" id="CHEBI:18420"/>
        <label>1</label>
    </ligand>
</feature>
<keyword evidence="3" id="KW-1185">Reference proteome</keyword>
<keyword evidence="1" id="KW-0479">Metal-binding</keyword>
<reference evidence="2 3" key="1">
    <citation type="submission" date="2020-08" db="EMBL/GenBank/DDBJ databases">
        <title>Genomic Encyclopedia of Type Strains, Phase III (KMG-III): the genomes of soil and plant-associated and newly described type strains.</title>
        <authorList>
            <person name="Whitman W."/>
        </authorList>
    </citation>
    <scope>NUCLEOTIDE SEQUENCE [LARGE SCALE GENOMIC DNA]</scope>
    <source>
        <strain evidence="2 3">CECT 8075</strain>
    </source>
</reference>
<dbReference type="Proteomes" id="UP000536179">
    <property type="component" value="Unassembled WGS sequence"/>
</dbReference>
<comment type="cofactor">
    <cofactor evidence="1">
        <name>Mg(2+)</name>
        <dbReference type="ChEBI" id="CHEBI:18420"/>
    </cofactor>
    <text evidence="1">Binds 2 magnesium ions per subunit.</text>
</comment>
<dbReference type="PANTHER" id="PTHR16222:SF12">
    <property type="entry name" value="ADP-RIBOSYLGLYCOHYDROLASE-RELATED"/>
    <property type="match status" value="1"/>
</dbReference>
<dbReference type="InterPro" id="IPR005502">
    <property type="entry name" value="Ribosyl_crysJ1"/>
</dbReference>
<feature type="binding site" evidence="1">
    <location>
        <position position="35"/>
    </location>
    <ligand>
        <name>Mg(2+)</name>
        <dbReference type="ChEBI" id="CHEBI:18420"/>
        <label>1</label>
    </ligand>
</feature>
<dbReference type="EMBL" id="JACHXU010000007">
    <property type="protein sequence ID" value="MBB3206630.1"/>
    <property type="molecule type" value="Genomic_DNA"/>
</dbReference>
<dbReference type="InterPro" id="IPR050792">
    <property type="entry name" value="ADP-ribosylglycohydrolase"/>
</dbReference>
<keyword evidence="2" id="KW-0378">Hydrolase</keyword>
<dbReference type="Pfam" id="PF03747">
    <property type="entry name" value="ADP_ribosyl_GH"/>
    <property type="match status" value="1"/>
</dbReference>
<dbReference type="Gene3D" id="1.10.4080.10">
    <property type="entry name" value="ADP-ribosylation/Crystallin J1"/>
    <property type="match status" value="1"/>
</dbReference>
<evidence type="ECO:0000256" key="1">
    <source>
        <dbReference type="PIRSR" id="PIRSR605502-1"/>
    </source>
</evidence>
<feature type="binding site" evidence="1">
    <location>
        <position position="210"/>
    </location>
    <ligand>
        <name>Mg(2+)</name>
        <dbReference type="ChEBI" id="CHEBI:18420"/>
        <label>1</label>
    </ligand>
</feature>
<proteinExistence type="predicted"/>
<dbReference type="GO" id="GO:0046872">
    <property type="term" value="F:metal ion binding"/>
    <property type="evidence" value="ECO:0007669"/>
    <property type="project" value="UniProtKB-KW"/>
</dbReference>
<dbReference type="SUPFAM" id="SSF101478">
    <property type="entry name" value="ADP-ribosylglycohydrolase"/>
    <property type="match status" value="1"/>
</dbReference>
<dbReference type="AlphaFoldDB" id="A0A7W5DY73"/>
<gene>
    <name evidence="2" type="ORF">FHS27_002442</name>
</gene>
<comment type="caution">
    <text evidence="2">The sequence shown here is derived from an EMBL/GenBank/DDBJ whole genome shotgun (WGS) entry which is preliminary data.</text>
</comment>
<sequence>MIGAIVGDVIGSYYEHFPTKYADFELYSENSFFTDDTVLTVAVADWILHGGDLHNYFHDYVDRYPGAGYGGTFLNWARCRDTEPYGSWGNGSAMRVSPVAYARDTLPEVLSLAEQTAAVSHNHPEGILGAAAVAGCVFVARTGGSKDDIRRFVDAEIGYDLSRNLDSIRPFYTFDVSCAGSVPEATTAFLESTSVEHAIRLAVSLGGDSDTMACIAGAIAEPFYGRVPEDLWTPARDRLDPHLIETVDAFRRRFEIA</sequence>
<protein>
    <submittedName>
        <fullName evidence="2">ADP-ribosylglycohydrolase</fullName>
    </submittedName>
</protein>
<name>A0A7W5DY73_9BACT</name>
<evidence type="ECO:0000313" key="2">
    <source>
        <dbReference type="EMBL" id="MBB3206630.1"/>
    </source>
</evidence>
<keyword evidence="1" id="KW-0460">Magnesium</keyword>
<organism evidence="2 3">
    <name type="scientific">Aporhodopirellula rubra</name>
    <dbReference type="NCBI Taxonomy" id="980271"/>
    <lineage>
        <taxon>Bacteria</taxon>
        <taxon>Pseudomonadati</taxon>
        <taxon>Planctomycetota</taxon>
        <taxon>Planctomycetia</taxon>
        <taxon>Pirellulales</taxon>
        <taxon>Pirellulaceae</taxon>
        <taxon>Aporhodopirellula</taxon>
    </lineage>
</organism>
<feature type="binding site" evidence="1">
    <location>
        <position position="208"/>
    </location>
    <ligand>
        <name>Mg(2+)</name>
        <dbReference type="ChEBI" id="CHEBI:18420"/>
        <label>1</label>
    </ligand>
</feature>
<dbReference type="PANTHER" id="PTHR16222">
    <property type="entry name" value="ADP-RIBOSYLGLYCOHYDROLASE"/>
    <property type="match status" value="1"/>
</dbReference>
<evidence type="ECO:0000313" key="3">
    <source>
        <dbReference type="Proteomes" id="UP000536179"/>
    </source>
</evidence>
<feature type="binding site" evidence="1">
    <location>
        <position position="34"/>
    </location>
    <ligand>
        <name>Mg(2+)</name>
        <dbReference type="ChEBI" id="CHEBI:18420"/>
        <label>1</label>
    </ligand>
</feature>